<gene>
    <name evidence="2" type="ORF">DGI_1749</name>
</gene>
<reference evidence="2 3" key="1">
    <citation type="journal article" date="2013" name="J. Bacteriol.">
        <title>Roles of HynAB and Ech, the only two hydrogenases found in the model sulfate reducer Desulfovibrio gigas.</title>
        <authorList>
            <person name="Morais-Silva F.O."/>
            <person name="Santos C.I."/>
            <person name="Rodrigues R."/>
            <person name="Pereira I.A."/>
            <person name="Rodrigues-Pousada C."/>
        </authorList>
    </citation>
    <scope>NUCLEOTIDE SEQUENCE [LARGE SCALE GENOMIC DNA]</scope>
    <source>
        <strain evidence="3">ATCC 19364 / DSM 1382 / NCIMB 9332 / VKM B-1759</strain>
    </source>
</reference>
<dbReference type="KEGG" id="dgg:DGI_1749"/>
<dbReference type="PATRIC" id="fig|1121448.10.peg.1732"/>
<dbReference type="EMBL" id="CP006585">
    <property type="protein sequence ID" value="AGW13561.1"/>
    <property type="molecule type" value="Genomic_DNA"/>
</dbReference>
<feature type="transmembrane region" description="Helical" evidence="1">
    <location>
        <begin position="12"/>
        <end position="40"/>
    </location>
</feature>
<dbReference type="HOGENOM" id="CLU_1692648_0_0_7"/>
<accession>T2GBS8</accession>
<dbReference type="STRING" id="1121448.DGI_1749"/>
<dbReference type="RefSeq" id="WP_021760432.1">
    <property type="nucleotide sequence ID" value="NC_022444.1"/>
</dbReference>
<protein>
    <submittedName>
        <fullName evidence="2">Uncharacterized protein</fullName>
    </submittedName>
</protein>
<feature type="transmembrane region" description="Helical" evidence="1">
    <location>
        <begin position="52"/>
        <end position="75"/>
    </location>
</feature>
<proteinExistence type="predicted"/>
<evidence type="ECO:0000313" key="2">
    <source>
        <dbReference type="EMBL" id="AGW13561.1"/>
    </source>
</evidence>
<keyword evidence="1" id="KW-1133">Transmembrane helix</keyword>
<keyword evidence="3" id="KW-1185">Reference proteome</keyword>
<reference evidence="3" key="2">
    <citation type="submission" date="2013-07" db="EMBL/GenBank/DDBJ databases">
        <authorList>
            <person name="Morais-Silva F.O."/>
            <person name="Rezende A.M."/>
            <person name="Pimentel C."/>
            <person name="Resende D.M."/>
            <person name="Santos C.I."/>
            <person name="Clemente C."/>
            <person name="de Oliveira L.M."/>
            <person name="da Silva S.M."/>
            <person name="Costa D.A."/>
            <person name="Varela-Raposo A."/>
            <person name="Horacio E.C.A."/>
            <person name="Matos M."/>
            <person name="Flores O."/>
            <person name="Ruiz J.C."/>
            <person name="Rodrigues-Pousada C."/>
        </authorList>
    </citation>
    <scope>NUCLEOTIDE SEQUENCE [LARGE SCALE GENOMIC DNA]</scope>
    <source>
        <strain evidence="3">ATCC 19364 / DSM 1382 / NCIMB 9332 / VKM B-1759</strain>
    </source>
</reference>
<keyword evidence="1" id="KW-0812">Transmembrane</keyword>
<name>T2GBS8_MEGG1</name>
<organism evidence="2 3">
    <name type="scientific">Megalodesulfovibrio gigas (strain ATCC 19364 / DSM 1382 / NCIMB 9332 / VKM B-1759)</name>
    <name type="common">Desulfovibrio gigas</name>
    <dbReference type="NCBI Taxonomy" id="1121448"/>
    <lineage>
        <taxon>Bacteria</taxon>
        <taxon>Pseudomonadati</taxon>
        <taxon>Thermodesulfobacteriota</taxon>
        <taxon>Desulfovibrionia</taxon>
        <taxon>Desulfovibrionales</taxon>
        <taxon>Desulfovibrionaceae</taxon>
        <taxon>Megalodesulfovibrio</taxon>
    </lineage>
</organism>
<dbReference type="Proteomes" id="UP000016587">
    <property type="component" value="Chromosome"/>
</dbReference>
<dbReference type="AlphaFoldDB" id="T2GBS8"/>
<evidence type="ECO:0000256" key="1">
    <source>
        <dbReference type="SAM" id="Phobius"/>
    </source>
</evidence>
<keyword evidence="1" id="KW-0472">Membrane</keyword>
<feature type="transmembrane region" description="Helical" evidence="1">
    <location>
        <begin position="87"/>
        <end position="106"/>
    </location>
</feature>
<evidence type="ECO:0000313" key="3">
    <source>
        <dbReference type="Proteomes" id="UP000016587"/>
    </source>
</evidence>
<sequence>MDQALRDTIVSVVLGAATGFLVVQLLVFVSSIGISLIGLLKERVFNRKYFYVWLKSVAGIAACGIVFFLGDYIFSVKLGFSAAMLDPVVFGGVTLLVVIGFLFHIMSRLRKIKQYMETSEFDAILGTRQEGPGVEDYVRKNLELLQALQGMDKRR</sequence>
<dbReference type="OrthoDB" id="5454929at2"/>